<reference evidence="1 2" key="1">
    <citation type="submission" date="2024-03" db="EMBL/GenBank/DDBJ databases">
        <title>Sulfurimonas sp. HSL3-1.</title>
        <authorList>
            <person name="Wang S."/>
        </authorList>
    </citation>
    <scope>NUCLEOTIDE SEQUENCE [LARGE SCALE GENOMIC DNA]</scope>
    <source>
        <strain evidence="1 2">HSL3-1</strain>
    </source>
</reference>
<dbReference type="EMBL" id="CP147920">
    <property type="protein sequence ID" value="XAU15204.1"/>
    <property type="molecule type" value="Genomic_DNA"/>
</dbReference>
<protein>
    <recommendedName>
        <fullName evidence="3">Response regulator</fullName>
    </recommendedName>
</protein>
<gene>
    <name evidence="1" type="ORF">WCY31_00540</name>
</gene>
<dbReference type="SUPFAM" id="SSF52172">
    <property type="entry name" value="CheY-like"/>
    <property type="match status" value="1"/>
</dbReference>
<evidence type="ECO:0000313" key="2">
    <source>
        <dbReference type="Proteomes" id="UP001447842"/>
    </source>
</evidence>
<dbReference type="RefSeq" id="WP_345972771.1">
    <property type="nucleotide sequence ID" value="NZ_CP147920.1"/>
</dbReference>
<dbReference type="InterPro" id="IPR011006">
    <property type="entry name" value="CheY-like_superfamily"/>
</dbReference>
<organism evidence="1 2">
    <name type="scientific">Sulfurimonas diazotrophicus</name>
    <dbReference type="NCBI Taxonomy" id="3131939"/>
    <lineage>
        <taxon>Bacteria</taxon>
        <taxon>Pseudomonadati</taxon>
        <taxon>Campylobacterota</taxon>
        <taxon>Epsilonproteobacteria</taxon>
        <taxon>Campylobacterales</taxon>
        <taxon>Sulfurimonadaceae</taxon>
        <taxon>Sulfurimonas</taxon>
    </lineage>
</organism>
<proteinExistence type="predicted"/>
<dbReference type="Proteomes" id="UP001447842">
    <property type="component" value="Chromosome"/>
</dbReference>
<evidence type="ECO:0000313" key="1">
    <source>
        <dbReference type="EMBL" id="XAU15204.1"/>
    </source>
</evidence>
<name>A0ABZ3HAH0_9BACT</name>
<keyword evidence="2" id="KW-1185">Reference proteome</keyword>
<sequence length="127" mass="14788">MNLLLIDKQGLATYAREELLHDQYHHHVDYVYTFEDFKAKYAVGRYNIVIVDFALEAGVEALKLMDTLDPKQRVIILSASDDYSEHKGCAYCVEHHNRRRLKEPVSIADLANLIKNFDYTTCAHYHE</sequence>
<accession>A0ABZ3HAH0</accession>
<evidence type="ECO:0008006" key="3">
    <source>
        <dbReference type="Google" id="ProtNLM"/>
    </source>
</evidence>
<dbReference type="Gene3D" id="3.40.50.2300">
    <property type="match status" value="1"/>
</dbReference>